<dbReference type="PANTHER" id="PTHR12169">
    <property type="entry name" value="ATPASE N2B"/>
    <property type="match status" value="1"/>
</dbReference>
<feature type="compositionally biased region" description="Gly residues" evidence="4">
    <location>
        <begin position="96"/>
        <end position="105"/>
    </location>
</feature>
<dbReference type="CDD" id="cd00009">
    <property type="entry name" value="AAA"/>
    <property type="match status" value="1"/>
</dbReference>
<dbReference type="InterPro" id="IPR027417">
    <property type="entry name" value="P-loop_NTPase"/>
</dbReference>
<dbReference type="SUPFAM" id="SSF52540">
    <property type="entry name" value="P-loop containing nucleoside triphosphate hydrolases"/>
    <property type="match status" value="1"/>
</dbReference>
<protein>
    <recommendedName>
        <fullName evidence="5">AAA+ ATPase domain-containing protein</fullName>
    </recommendedName>
</protein>
<keyword evidence="2" id="KW-0547">Nucleotide-binding</keyword>
<dbReference type="Proteomes" id="UP000614610">
    <property type="component" value="Unassembled WGS sequence"/>
</dbReference>
<evidence type="ECO:0000259" key="5">
    <source>
        <dbReference type="SMART" id="SM00382"/>
    </source>
</evidence>
<evidence type="ECO:0000256" key="2">
    <source>
        <dbReference type="ARBA" id="ARBA00022741"/>
    </source>
</evidence>
<dbReference type="Gene3D" id="3.40.50.300">
    <property type="entry name" value="P-loop containing nucleotide triphosphate hydrolases"/>
    <property type="match status" value="1"/>
</dbReference>
<evidence type="ECO:0000256" key="4">
    <source>
        <dbReference type="SAM" id="MobiDB-lite"/>
    </source>
</evidence>
<evidence type="ECO:0000313" key="7">
    <source>
        <dbReference type="Proteomes" id="UP000614610"/>
    </source>
</evidence>
<reference evidence="6" key="1">
    <citation type="submission" date="2019-06" db="EMBL/GenBank/DDBJ databases">
        <authorList>
            <person name="Palmer J.M."/>
        </authorList>
    </citation>
    <scope>NUCLEOTIDE SEQUENCE</scope>
    <source>
        <strain evidence="6">TWF679</strain>
    </source>
</reference>
<feature type="region of interest" description="Disordered" evidence="4">
    <location>
        <begin position="90"/>
        <end position="122"/>
    </location>
</feature>
<dbReference type="OrthoDB" id="548867at2759"/>
<dbReference type="InterPro" id="IPR003593">
    <property type="entry name" value="AAA+_ATPase"/>
</dbReference>
<accession>A0A8H8VNF5</accession>
<feature type="domain" description="AAA+ ATPase" evidence="5">
    <location>
        <begin position="147"/>
        <end position="292"/>
    </location>
</feature>
<keyword evidence="3" id="KW-0067">ATP-binding</keyword>
<dbReference type="GO" id="GO:0016887">
    <property type="term" value="F:ATP hydrolysis activity"/>
    <property type="evidence" value="ECO:0007669"/>
    <property type="project" value="InterPro"/>
</dbReference>
<dbReference type="PANTHER" id="PTHR12169:SF2">
    <property type="entry name" value="AFG1P"/>
    <property type="match status" value="1"/>
</dbReference>
<name>A0A8H8VNF5_ORBOL</name>
<evidence type="ECO:0000256" key="1">
    <source>
        <dbReference type="ARBA" id="ARBA00010322"/>
    </source>
</evidence>
<dbReference type="Pfam" id="PF03969">
    <property type="entry name" value="AFG1_ATPase"/>
    <property type="match status" value="1"/>
</dbReference>
<feature type="compositionally biased region" description="Basic and acidic residues" evidence="4">
    <location>
        <begin position="646"/>
        <end position="662"/>
    </location>
</feature>
<evidence type="ECO:0000313" key="6">
    <source>
        <dbReference type="EMBL" id="KAF3223793.1"/>
    </source>
</evidence>
<gene>
    <name evidence="6" type="ORF">TWF679_000231</name>
</gene>
<dbReference type="GO" id="GO:0005524">
    <property type="term" value="F:ATP binding"/>
    <property type="evidence" value="ECO:0007669"/>
    <property type="project" value="UniProtKB-KW"/>
</dbReference>
<organism evidence="6 7">
    <name type="scientific">Orbilia oligospora</name>
    <name type="common">Nematode-trapping fungus</name>
    <name type="synonym">Arthrobotrys oligospora</name>
    <dbReference type="NCBI Taxonomy" id="2813651"/>
    <lineage>
        <taxon>Eukaryota</taxon>
        <taxon>Fungi</taxon>
        <taxon>Dikarya</taxon>
        <taxon>Ascomycota</taxon>
        <taxon>Pezizomycotina</taxon>
        <taxon>Orbiliomycetes</taxon>
        <taxon>Orbiliales</taxon>
        <taxon>Orbiliaceae</taxon>
        <taxon>Orbilia</taxon>
    </lineage>
</organism>
<dbReference type="GO" id="GO:0005739">
    <property type="term" value="C:mitochondrion"/>
    <property type="evidence" value="ECO:0007669"/>
    <property type="project" value="TreeGrafter"/>
</dbReference>
<proteinExistence type="inferred from homology"/>
<sequence>MKHLSRLSFPIPTYQHIPRDTLGLTITSPLHIYRNLVATNVISADPNQHRAAIVIQGVYERLLDYKPDRYTDLKKRLDAVTNSLRALEDARKRASHGGGTGGGGLQKPKTTWRDSPYLPTSLQSPQAQSKALIRTFSRDEELLNISSPRGLLLSGNVGCGKSMLTDILAESLPVESKRRVHFDTFMLGVYGMLEDFRIRNAYASHDRDVGEGYSVLHVAKEMVENSTVLILDEFQMPDKASGKILKSLLNAFFMMGGVLIATSNRLPETLVSAEWRKEEFGVFEEVLKRRCEIWDMKGGIDWRRRSGEGRIVQVPANTIGLEEGRVVEVPKFYFLKEGDMQEAWKEAVETAATGDEEVWTERGLVVYGREVLLKRARNGAAFFTFDELCVELLGPADYITIASNFSTIIIDQVPVLTSKSHRHEARRFITLLDAIYECRCKLLIRAEVPIENLFFPDAAEKNANSQEEDLIHLEAFAEAHQDLTVPFRPNISLYEQLPEDPNDPLTWKRKRYTVADQDSDFRGKVDFTSLKKYTGEDEKFSFKRAVSRVWEVCGERWWDALSHYSEKDLPSARRVTHSPMSRSLRRWEGGVLEGGDTNISPPAVENNTPVTPLRPDAPQFTPVHIWGIIDNWGKRAGRWGKGVNAYKDDDTRDKSSDTRSDK</sequence>
<dbReference type="EMBL" id="WIWT01000001">
    <property type="protein sequence ID" value="KAF3223793.1"/>
    <property type="molecule type" value="Genomic_DNA"/>
</dbReference>
<dbReference type="NCBIfam" id="NF040713">
    <property type="entry name" value="ZapE"/>
    <property type="match status" value="1"/>
</dbReference>
<comment type="similarity">
    <text evidence="1">Belongs to the AFG1 ATPase family.</text>
</comment>
<dbReference type="InterPro" id="IPR005654">
    <property type="entry name" value="ATPase_AFG1-like"/>
</dbReference>
<comment type="caution">
    <text evidence="6">The sequence shown here is derived from an EMBL/GenBank/DDBJ whole genome shotgun (WGS) entry which is preliminary data.</text>
</comment>
<dbReference type="AlphaFoldDB" id="A0A8H8VNF5"/>
<dbReference type="SMART" id="SM00382">
    <property type="entry name" value="AAA"/>
    <property type="match status" value="1"/>
</dbReference>
<feature type="region of interest" description="Disordered" evidence="4">
    <location>
        <begin position="640"/>
        <end position="662"/>
    </location>
</feature>
<evidence type="ECO:0000256" key="3">
    <source>
        <dbReference type="ARBA" id="ARBA00022840"/>
    </source>
</evidence>